<organism evidence="5 6">
    <name type="scientific">Ponticoccus alexandrii</name>
    <dbReference type="NCBI Taxonomy" id="1943633"/>
    <lineage>
        <taxon>Bacteria</taxon>
        <taxon>Pseudomonadati</taxon>
        <taxon>Pseudomonadota</taxon>
        <taxon>Alphaproteobacteria</taxon>
        <taxon>Rhodobacterales</taxon>
        <taxon>Roseobacteraceae</taxon>
        <taxon>Ponticoccus</taxon>
    </lineage>
</organism>
<evidence type="ECO:0000256" key="3">
    <source>
        <dbReference type="PROSITE-ProRule" id="PRU01282"/>
    </source>
</evidence>
<proteinExistence type="inferred from homology"/>
<evidence type="ECO:0000256" key="4">
    <source>
        <dbReference type="RuleBase" id="RU362029"/>
    </source>
</evidence>
<dbReference type="GO" id="GO:0008794">
    <property type="term" value="F:arsenate reductase (glutaredoxin) activity"/>
    <property type="evidence" value="ECO:0007669"/>
    <property type="project" value="UniProtKB-EC"/>
</dbReference>
<dbReference type="Gene3D" id="3.40.30.10">
    <property type="entry name" value="Glutaredoxin"/>
    <property type="match status" value="1"/>
</dbReference>
<dbReference type="PANTHER" id="PTHR30041">
    <property type="entry name" value="ARSENATE REDUCTASE"/>
    <property type="match status" value="1"/>
</dbReference>
<dbReference type="Pfam" id="PF03960">
    <property type="entry name" value="ArsC"/>
    <property type="match status" value="1"/>
</dbReference>
<keyword evidence="6" id="KW-1185">Reference proteome</keyword>
<gene>
    <name evidence="5" type="primary">arsC</name>
    <name evidence="5" type="ORF">GQA70_17215</name>
</gene>
<comment type="catalytic activity">
    <reaction evidence="4">
        <text>[glutaredoxin]-dithiol + arsenate + glutathione + H(+) = glutathionyl-S-S-[glutaredoxin] + arsenite + H2O</text>
        <dbReference type="Rhea" id="RHEA:22016"/>
        <dbReference type="Rhea" id="RHEA-COMP:10729"/>
        <dbReference type="Rhea" id="RHEA-COMP:17668"/>
        <dbReference type="ChEBI" id="CHEBI:15377"/>
        <dbReference type="ChEBI" id="CHEBI:15378"/>
        <dbReference type="ChEBI" id="CHEBI:29242"/>
        <dbReference type="ChEBI" id="CHEBI:29950"/>
        <dbReference type="ChEBI" id="CHEBI:48597"/>
        <dbReference type="ChEBI" id="CHEBI:57925"/>
        <dbReference type="ChEBI" id="CHEBI:146199"/>
        <dbReference type="EC" id="1.20.4.1"/>
    </reaction>
</comment>
<sequence length="112" mass="12536">MILWHNPRCSKSREALALLQARGVTVTERRYLEDAPTLAELREAQARLGLTAIKMMRVKEPAFKARGLSRDSDEAMLLAAMAEEPKLIERPLAFAEKGAVIGRPPERVLDIL</sequence>
<name>A0ABX7FDA7_9RHOB</name>
<dbReference type="Proteomes" id="UP000596387">
    <property type="component" value="Chromosome"/>
</dbReference>
<evidence type="ECO:0000313" key="6">
    <source>
        <dbReference type="Proteomes" id="UP000596387"/>
    </source>
</evidence>
<keyword evidence="2 4" id="KW-0560">Oxidoreductase</keyword>
<dbReference type="PROSITE" id="PS51353">
    <property type="entry name" value="ARSC"/>
    <property type="match status" value="1"/>
</dbReference>
<evidence type="ECO:0000313" key="5">
    <source>
        <dbReference type="EMBL" id="QRF68568.1"/>
    </source>
</evidence>
<dbReference type="CDD" id="cd03034">
    <property type="entry name" value="ArsC_ArsC"/>
    <property type="match status" value="1"/>
</dbReference>
<dbReference type="SUPFAM" id="SSF52833">
    <property type="entry name" value="Thioredoxin-like"/>
    <property type="match status" value="1"/>
</dbReference>
<dbReference type="InterPro" id="IPR036249">
    <property type="entry name" value="Thioredoxin-like_sf"/>
</dbReference>
<reference evidence="5 6" key="1">
    <citation type="submission" date="2019-12" db="EMBL/GenBank/DDBJ databases">
        <title>Complete Genome Sequence of a Quorum-Sensing Bacterium,Rhodobacteraceae bacterium C31, Isolated from a marine microalgae symbiotic bacteria.</title>
        <authorList>
            <person name="Zhang Y."/>
        </authorList>
    </citation>
    <scope>NUCLEOTIDE SEQUENCE [LARGE SCALE GENOMIC DNA]</scope>
    <source>
        <strain evidence="5 6">C31</strain>
    </source>
</reference>
<evidence type="ECO:0000256" key="1">
    <source>
        <dbReference type="ARBA" id="ARBA00007198"/>
    </source>
</evidence>
<dbReference type="EMBL" id="CP047166">
    <property type="protein sequence ID" value="QRF68568.1"/>
    <property type="molecule type" value="Genomic_DNA"/>
</dbReference>
<dbReference type="InterPro" id="IPR006659">
    <property type="entry name" value="Arsenate_reductase"/>
</dbReference>
<comment type="similarity">
    <text evidence="1 3 4">Belongs to the ArsC family.</text>
</comment>
<protein>
    <recommendedName>
        <fullName evidence="4">Arsenate reductase</fullName>
        <ecNumber evidence="4">1.20.4.1</ecNumber>
    </recommendedName>
</protein>
<dbReference type="NCBIfam" id="TIGR00014">
    <property type="entry name" value="arsC"/>
    <property type="match status" value="1"/>
</dbReference>
<dbReference type="EC" id="1.20.4.1" evidence="4"/>
<dbReference type="PANTHER" id="PTHR30041:SF4">
    <property type="entry name" value="ARSENATE REDUCTASE"/>
    <property type="match status" value="1"/>
</dbReference>
<accession>A0ABX7FDA7</accession>
<evidence type="ECO:0000256" key="2">
    <source>
        <dbReference type="ARBA" id="ARBA00023002"/>
    </source>
</evidence>
<dbReference type="InterPro" id="IPR006660">
    <property type="entry name" value="Arsenate_reductase-like"/>
</dbReference>